<accession>A0A4P8IFJ5</accession>
<evidence type="ECO:0000313" key="6">
    <source>
        <dbReference type="EMBL" id="QCP35615.1"/>
    </source>
</evidence>
<dbReference type="AlphaFoldDB" id="A0A4P8IFJ5"/>
<gene>
    <name evidence="6" type="ORF">AR1Y2_2161</name>
</gene>
<dbReference type="SUPFAM" id="SSF46785">
    <property type="entry name" value="Winged helix' DNA-binding domain"/>
    <property type="match status" value="1"/>
</dbReference>
<dbReference type="Pfam" id="PF03466">
    <property type="entry name" value="LysR_substrate"/>
    <property type="match status" value="1"/>
</dbReference>
<evidence type="ECO:0000256" key="3">
    <source>
        <dbReference type="ARBA" id="ARBA00023125"/>
    </source>
</evidence>
<dbReference type="Gene3D" id="3.40.190.290">
    <property type="match status" value="1"/>
</dbReference>
<dbReference type="GO" id="GO:0003700">
    <property type="term" value="F:DNA-binding transcription factor activity"/>
    <property type="evidence" value="ECO:0007669"/>
    <property type="project" value="InterPro"/>
</dbReference>
<evidence type="ECO:0000256" key="2">
    <source>
        <dbReference type="ARBA" id="ARBA00023015"/>
    </source>
</evidence>
<dbReference type="InterPro" id="IPR036388">
    <property type="entry name" value="WH-like_DNA-bd_sf"/>
</dbReference>
<dbReference type="GO" id="GO:0003677">
    <property type="term" value="F:DNA binding"/>
    <property type="evidence" value="ECO:0007669"/>
    <property type="project" value="UniProtKB-KW"/>
</dbReference>
<dbReference type="KEGG" id="arf:AR1Y2_2161"/>
<dbReference type="EMBL" id="CP040058">
    <property type="protein sequence ID" value="QCP35615.1"/>
    <property type="molecule type" value="Genomic_DNA"/>
</dbReference>
<dbReference type="FunFam" id="1.10.10.10:FF:000001">
    <property type="entry name" value="LysR family transcriptional regulator"/>
    <property type="match status" value="1"/>
</dbReference>
<dbReference type="PROSITE" id="PS50931">
    <property type="entry name" value="HTH_LYSR"/>
    <property type="match status" value="1"/>
</dbReference>
<keyword evidence="2" id="KW-0805">Transcription regulation</keyword>
<dbReference type="InterPro" id="IPR000847">
    <property type="entry name" value="LysR_HTH_N"/>
</dbReference>
<proteinExistence type="inferred from homology"/>
<feature type="domain" description="HTH lysR-type" evidence="5">
    <location>
        <begin position="1"/>
        <end position="58"/>
    </location>
</feature>
<dbReference type="Pfam" id="PF00126">
    <property type="entry name" value="HTH_1"/>
    <property type="match status" value="1"/>
</dbReference>
<organism evidence="6 7">
    <name type="scientific">Anaerostipes rhamnosivorans</name>
    <dbReference type="NCBI Taxonomy" id="1229621"/>
    <lineage>
        <taxon>Bacteria</taxon>
        <taxon>Bacillati</taxon>
        <taxon>Bacillota</taxon>
        <taxon>Clostridia</taxon>
        <taxon>Lachnospirales</taxon>
        <taxon>Lachnospiraceae</taxon>
        <taxon>Anaerostipes</taxon>
    </lineage>
</organism>
<dbReference type="Gene3D" id="1.10.10.10">
    <property type="entry name" value="Winged helix-like DNA-binding domain superfamily/Winged helix DNA-binding domain"/>
    <property type="match status" value="1"/>
</dbReference>
<dbReference type="GO" id="GO:0005829">
    <property type="term" value="C:cytosol"/>
    <property type="evidence" value="ECO:0007669"/>
    <property type="project" value="TreeGrafter"/>
</dbReference>
<evidence type="ECO:0000256" key="4">
    <source>
        <dbReference type="ARBA" id="ARBA00023163"/>
    </source>
</evidence>
<dbReference type="InterPro" id="IPR005119">
    <property type="entry name" value="LysR_subst-bd"/>
</dbReference>
<evidence type="ECO:0000259" key="5">
    <source>
        <dbReference type="PROSITE" id="PS50931"/>
    </source>
</evidence>
<sequence>MELRVLTYFLMVAREENITKAANLLHVTQPTLSRQLMQLEEELGVKLFERSSHKIMLTEEGMLLKRRAQELVSLAEKTKQELSDKGQLSGDIAIGCGEIHSMGCFSEFLVSFRDKYPLIHYEIYSGNADNIKDRIERGLLDLGLLLEPVDIGKYGFIRMSQKEQWGVLVRKDSPLAHKKEIHPEDLVGIPLLSTKRELVQNELSNWFGEYADQIEVAA</sequence>
<protein>
    <submittedName>
        <fullName evidence="6">Transcriptional regulator</fullName>
    </submittedName>
</protein>
<dbReference type="PRINTS" id="PR00039">
    <property type="entry name" value="HTHLYSR"/>
</dbReference>
<dbReference type="Proteomes" id="UP000298653">
    <property type="component" value="Chromosome"/>
</dbReference>
<dbReference type="PANTHER" id="PTHR30419:SF8">
    <property type="entry name" value="NITROGEN ASSIMILATION TRANSCRIPTIONAL ACTIVATOR-RELATED"/>
    <property type="match status" value="1"/>
</dbReference>
<name>A0A4P8IFJ5_9FIRM</name>
<keyword evidence="3" id="KW-0238">DNA-binding</keyword>
<keyword evidence="4" id="KW-0804">Transcription</keyword>
<reference evidence="6 7" key="1">
    <citation type="submission" date="2019-05" db="EMBL/GenBank/DDBJ databases">
        <title>Complete genome sequencing of Anaerostipes rhamnosivorans.</title>
        <authorList>
            <person name="Bui T.P.N."/>
            <person name="de Vos W.M."/>
        </authorList>
    </citation>
    <scope>NUCLEOTIDE SEQUENCE [LARGE SCALE GENOMIC DNA]</scope>
    <source>
        <strain evidence="6 7">1y2</strain>
    </source>
</reference>
<comment type="similarity">
    <text evidence="1">Belongs to the LysR transcriptional regulatory family.</text>
</comment>
<evidence type="ECO:0000256" key="1">
    <source>
        <dbReference type="ARBA" id="ARBA00009437"/>
    </source>
</evidence>
<dbReference type="SUPFAM" id="SSF53850">
    <property type="entry name" value="Periplasmic binding protein-like II"/>
    <property type="match status" value="1"/>
</dbReference>
<evidence type="ECO:0000313" key="7">
    <source>
        <dbReference type="Proteomes" id="UP000298653"/>
    </source>
</evidence>
<dbReference type="InterPro" id="IPR036390">
    <property type="entry name" value="WH_DNA-bd_sf"/>
</dbReference>
<dbReference type="CDD" id="cd05466">
    <property type="entry name" value="PBP2_LTTR_substrate"/>
    <property type="match status" value="1"/>
</dbReference>
<dbReference type="InterPro" id="IPR050950">
    <property type="entry name" value="HTH-type_LysR_regulators"/>
</dbReference>
<keyword evidence="7" id="KW-1185">Reference proteome</keyword>
<dbReference type="PANTHER" id="PTHR30419">
    <property type="entry name" value="HTH-TYPE TRANSCRIPTIONAL REGULATOR YBHD"/>
    <property type="match status" value="1"/>
</dbReference>